<dbReference type="RefSeq" id="WP_316967411.1">
    <property type="nucleotide sequence ID" value="NZ_JARFPK010000055.1"/>
</dbReference>
<gene>
    <name evidence="1" type="ORF">P0O15_10990</name>
</gene>
<proteinExistence type="predicted"/>
<dbReference type="Pfam" id="PF15731">
    <property type="entry name" value="MqsA_antitoxin"/>
    <property type="match status" value="1"/>
</dbReference>
<comment type="caution">
    <text evidence="1">The sequence shown here is derived from an EMBL/GenBank/DDBJ whole genome shotgun (WGS) entry which is preliminary data.</text>
</comment>
<organism evidence="1 2">
    <name type="scientific">Candidatus Methanocrinis natronophilus</name>
    <dbReference type="NCBI Taxonomy" id="3033396"/>
    <lineage>
        <taxon>Archaea</taxon>
        <taxon>Methanobacteriati</taxon>
        <taxon>Methanobacteriota</taxon>
        <taxon>Stenosarchaea group</taxon>
        <taxon>Methanomicrobia</taxon>
        <taxon>Methanotrichales</taxon>
        <taxon>Methanotrichaceae</taxon>
        <taxon>Methanocrinis</taxon>
    </lineage>
</organism>
<keyword evidence="2" id="KW-1185">Reference proteome</keyword>
<dbReference type="Proteomes" id="UP001220010">
    <property type="component" value="Unassembled WGS sequence"/>
</dbReference>
<dbReference type="NCBIfam" id="TIGR03831">
    <property type="entry name" value="YgiT_finger"/>
    <property type="match status" value="1"/>
</dbReference>
<accession>A0ABT5XAE2</accession>
<dbReference type="EMBL" id="JARFPK010000055">
    <property type="protein sequence ID" value="MDF0591684.1"/>
    <property type="molecule type" value="Genomic_DNA"/>
</dbReference>
<dbReference type="InterPro" id="IPR032758">
    <property type="entry name" value="MqsA/HigA-2"/>
</dbReference>
<dbReference type="InterPro" id="IPR022453">
    <property type="entry name" value="Znf_MqsA-type"/>
</dbReference>
<evidence type="ECO:0000313" key="1">
    <source>
        <dbReference type="EMBL" id="MDF0591684.1"/>
    </source>
</evidence>
<reference evidence="1 2" key="1">
    <citation type="submission" date="2023-03" db="EMBL/GenBank/DDBJ databases">
        <title>WGS of Methanotrichaceae archaeon Mx.</title>
        <authorList>
            <person name="Sorokin D.Y."/>
            <person name="Merkel A.Y."/>
        </authorList>
    </citation>
    <scope>NUCLEOTIDE SEQUENCE [LARGE SCALE GENOMIC DNA]</scope>
    <source>
        <strain evidence="1 2">Mx</strain>
    </source>
</reference>
<evidence type="ECO:0000313" key="2">
    <source>
        <dbReference type="Proteomes" id="UP001220010"/>
    </source>
</evidence>
<dbReference type="Gene3D" id="3.10.20.860">
    <property type="match status" value="1"/>
</dbReference>
<sequence length="80" mass="9200">MKPFEKCPFCGGELVEKEVEKLLRGGAHTALQKVRAEVCLRCGERLYSQETVRRFEEIKAKLRRQETAEFKPVGVSFEVV</sequence>
<protein>
    <submittedName>
        <fullName evidence="1">YgiT-type zinc finger protein</fullName>
    </submittedName>
</protein>
<name>A0ABT5XAE2_9EURY</name>